<dbReference type="GO" id="GO:0020037">
    <property type="term" value="F:heme binding"/>
    <property type="evidence" value="ECO:0007669"/>
    <property type="project" value="InterPro"/>
</dbReference>
<keyword evidence="2 4" id="KW-0479">Metal-binding</keyword>
<dbReference type="GO" id="GO:0016705">
    <property type="term" value="F:oxidoreductase activity, acting on paired donors, with incorporation or reduction of molecular oxygen"/>
    <property type="evidence" value="ECO:0007669"/>
    <property type="project" value="InterPro"/>
</dbReference>
<protein>
    <submittedName>
        <fullName evidence="6">Related to pisatin demethylase / cytochrome P450 monooxygenase</fullName>
    </submittedName>
</protein>
<keyword evidence="4 5" id="KW-0349">Heme</keyword>
<dbReference type="InterPro" id="IPR002401">
    <property type="entry name" value="Cyt_P450_E_grp-I"/>
</dbReference>
<dbReference type="PROSITE" id="PS00086">
    <property type="entry name" value="CYTOCHROME_P450"/>
    <property type="match status" value="1"/>
</dbReference>
<dbReference type="CDD" id="cd11060">
    <property type="entry name" value="CYP57A1-like"/>
    <property type="match status" value="1"/>
</dbReference>
<comment type="cofactor">
    <cofactor evidence="1 4">
        <name>heme</name>
        <dbReference type="ChEBI" id="CHEBI:30413"/>
    </cofactor>
</comment>
<feature type="binding site" description="axial binding residue" evidence="4">
    <location>
        <position position="451"/>
    </location>
    <ligand>
        <name>heme</name>
        <dbReference type="ChEBI" id="CHEBI:30413"/>
    </ligand>
    <ligandPart>
        <name>Fe</name>
        <dbReference type="ChEBI" id="CHEBI:18248"/>
    </ligandPart>
</feature>
<proteinExistence type="inferred from homology"/>
<evidence type="ECO:0000313" key="6">
    <source>
        <dbReference type="EMBL" id="CZR60697.1"/>
    </source>
</evidence>
<evidence type="ECO:0000256" key="3">
    <source>
        <dbReference type="ARBA" id="ARBA00023004"/>
    </source>
</evidence>
<dbReference type="InterPro" id="IPR050121">
    <property type="entry name" value="Cytochrome_P450_monoxygenase"/>
</dbReference>
<accession>A0A1L7X6P6</accession>
<dbReference type="Pfam" id="PF00067">
    <property type="entry name" value="p450"/>
    <property type="match status" value="1"/>
</dbReference>
<dbReference type="GO" id="GO:0032259">
    <property type="term" value="P:methylation"/>
    <property type="evidence" value="ECO:0007669"/>
    <property type="project" value="UniProtKB-KW"/>
</dbReference>
<dbReference type="InterPro" id="IPR001128">
    <property type="entry name" value="Cyt_P450"/>
</dbReference>
<dbReference type="InterPro" id="IPR036396">
    <property type="entry name" value="Cyt_P450_sf"/>
</dbReference>
<sequence length="508" mass="57160">MSLLSSFLQSLGCLLLVISAQFLWTYIRSPIRNIPGPFFAKFTHLWRFFDVYAGRPELTQQILHEKYGYAVRLGPNVVSISDPKLLRTMYNTRGDFLKSKFYTVNDTKVGSQIIHNVFSTLSNEWHSAALRPIQKFYKMSSLLAQEPLINHTIEAFCKRLDEEFVNTGKTCKMDEWMLFFAWDVIGQLTFRRPMGFMDEGRDHSGLLSTADKALDYFAAIGQIPELDHWLAKNPIRPIGPPSFDSAAIFCAQQIAERQQAGEKSSGQPDMLDGFLEIKRATPEVMDDNAIVGALLVNILAGADTTAILLRAIVYYTLKNPRVYKKLQEELGNANLSQPVTYAAASALPYLDAVVRESARVHPGVGLLLERIVPASGLTLSDGTIVPPGTIVGMNGWVIHQDKQIFGQDAASFNPDRWLRDVASGETEEEFQPRLAMMKAADLTFGAGNRICLGKNISILETYKVIATLFLNYDMSFVDPQMKWKVQNSWFVRQSGIDINIRKRRSLRD</sequence>
<evidence type="ECO:0000313" key="7">
    <source>
        <dbReference type="Proteomes" id="UP000184330"/>
    </source>
</evidence>
<dbReference type="GO" id="GO:0005506">
    <property type="term" value="F:iron ion binding"/>
    <property type="evidence" value="ECO:0007669"/>
    <property type="project" value="InterPro"/>
</dbReference>
<evidence type="ECO:0000256" key="4">
    <source>
        <dbReference type="PIRSR" id="PIRSR602401-1"/>
    </source>
</evidence>
<dbReference type="AlphaFoldDB" id="A0A1L7X6P6"/>
<dbReference type="STRING" id="576137.A0A1L7X6P6"/>
<reference evidence="6 7" key="1">
    <citation type="submission" date="2016-03" db="EMBL/GenBank/DDBJ databases">
        <authorList>
            <person name="Ploux O."/>
        </authorList>
    </citation>
    <scope>NUCLEOTIDE SEQUENCE [LARGE SCALE GENOMIC DNA]</scope>
    <source>
        <strain evidence="6 7">UAMH 11012</strain>
    </source>
</reference>
<dbReference type="PRINTS" id="PR00385">
    <property type="entry name" value="P450"/>
</dbReference>
<dbReference type="GO" id="GO:0008168">
    <property type="term" value="F:methyltransferase activity"/>
    <property type="evidence" value="ECO:0007669"/>
    <property type="project" value="UniProtKB-KW"/>
</dbReference>
<keyword evidence="5 6" id="KW-0503">Monooxygenase</keyword>
<organism evidence="6 7">
    <name type="scientific">Phialocephala subalpina</name>
    <dbReference type="NCBI Taxonomy" id="576137"/>
    <lineage>
        <taxon>Eukaryota</taxon>
        <taxon>Fungi</taxon>
        <taxon>Dikarya</taxon>
        <taxon>Ascomycota</taxon>
        <taxon>Pezizomycotina</taxon>
        <taxon>Leotiomycetes</taxon>
        <taxon>Helotiales</taxon>
        <taxon>Mollisiaceae</taxon>
        <taxon>Phialocephala</taxon>
        <taxon>Phialocephala fortinii species complex</taxon>
    </lineage>
</organism>
<evidence type="ECO:0000256" key="2">
    <source>
        <dbReference type="ARBA" id="ARBA00022723"/>
    </source>
</evidence>
<dbReference type="PANTHER" id="PTHR24305:SF180">
    <property type="entry name" value="P450, PUTATIVE (EUROFUNG)-RELATED"/>
    <property type="match status" value="1"/>
</dbReference>
<keyword evidence="5" id="KW-0560">Oxidoreductase</keyword>
<keyword evidence="6" id="KW-0808">Transferase</keyword>
<keyword evidence="7" id="KW-1185">Reference proteome</keyword>
<gene>
    <name evidence="6" type="ORF">PAC_10593</name>
</gene>
<keyword evidence="3 4" id="KW-0408">Iron</keyword>
<comment type="similarity">
    <text evidence="5">Belongs to the cytochrome P450 family.</text>
</comment>
<dbReference type="PRINTS" id="PR00463">
    <property type="entry name" value="EP450I"/>
</dbReference>
<dbReference type="SUPFAM" id="SSF48264">
    <property type="entry name" value="Cytochrome P450"/>
    <property type="match status" value="1"/>
</dbReference>
<name>A0A1L7X6P6_9HELO</name>
<dbReference type="Gene3D" id="1.10.630.10">
    <property type="entry name" value="Cytochrome P450"/>
    <property type="match status" value="1"/>
</dbReference>
<evidence type="ECO:0000256" key="5">
    <source>
        <dbReference type="RuleBase" id="RU000461"/>
    </source>
</evidence>
<dbReference type="PANTHER" id="PTHR24305">
    <property type="entry name" value="CYTOCHROME P450"/>
    <property type="match status" value="1"/>
</dbReference>
<dbReference type="Proteomes" id="UP000184330">
    <property type="component" value="Unassembled WGS sequence"/>
</dbReference>
<dbReference type="EMBL" id="FJOG01000016">
    <property type="protein sequence ID" value="CZR60697.1"/>
    <property type="molecule type" value="Genomic_DNA"/>
</dbReference>
<dbReference type="GO" id="GO:0004497">
    <property type="term" value="F:monooxygenase activity"/>
    <property type="evidence" value="ECO:0007669"/>
    <property type="project" value="UniProtKB-KW"/>
</dbReference>
<evidence type="ECO:0000256" key="1">
    <source>
        <dbReference type="ARBA" id="ARBA00001971"/>
    </source>
</evidence>
<dbReference type="InterPro" id="IPR017972">
    <property type="entry name" value="Cyt_P450_CS"/>
</dbReference>
<keyword evidence="6" id="KW-0489">Methyltransferase</keyword>
<dbReference type="OrthoDB" id="3934656at2759"/>